<evidence type="ECO:0000313" key="3">
    <source>
        <dbReference type="Proteomes" id="UP001357223"/>
    </source>
</evidence>
<reference evidence="2 3" key="1">
    <citation type="submission" date="2023-10" db="EMBL/GenBank/DDBJ databases">
        <title>Niallia locisalis sp.nov. isolated from a salt pond sample.</title>
        <authorList>
            <person name="Li X.-J."/>
            <person name="Dong L."/>
        </authorList>
    </citation>
    <scope>NUCLEOTIDE SEQUENCE [LARGE SCALE GENOMIC DNA]</scope>
    <source>
        <strain evidence="2 3">DSM 29761</strain>
    </source>
</reference>
<keyword evidence="3" id="KW-1185">Reference proteome</keyword>
<evidence type="ECO:0000313" key="2">
    <source>
        <dbReference type="EMBL" id="WVX83488.1"/>
    </source>
</evidence>
<organism evidence="2 3">
    <name type="scientific">Niallia oryzisoli</name>
    <dbReference type="NCBI Taxonomy" id="1737571"/>
    <lineage>
        <taxon>Bacteria</taxon>
        <taxon>Bacillati</taxon>
        <taxon>Bacillota</taxon>
        <taxon>Bacilli</taxon>
        <taxon>Bacillales</taxon>
        <taxon>Bacillaceae</taxon>
        <taxon>Niallia</taxon>
    </lineage>
</organism>
<dbReference type="RefSeq" id="WP_338452372.1">
    <property type="nucleotide sequence ID" value="NZ_CP137640.1"/>
</dbReference>
<gene>
    <name evidence="2" type="ORF">R4Z09_11085</name>
</gene>
<name>A0ABZ2CIV8_9BACI</name>
<evidence type="ECO:0000256" key="1">
    <source>
        <dbReference type="SAM" id="MobiDB-lite"/>
    </source>
</evidence>
<protein>
    <submittedName>
        <fullName evidence="2">Uncharacterized protein</fullName>
    </submittedName>
</protein>
<proteinExistence type="predicted"/>
<accession>A0ABZ2CIV8</accession>
<feature type="region of interest" description="Disordered" evidence="1">
    <location>
        <begin position="108"/>
        <end position="142"/>
    </location>
</feature>
<dbReference type="EMBL" id="CP137640">
    <property type="protein sequence ID" value="WVX83488.1"/>
    <property type="molecule type" value="Genomic_DNA"/>
</dbReference>
<sequence length="268" mass="30683">MAATLPHIEDSSNTTYFPPKGDFVTFENDAHYIEKLKEWGLSTTKEAFWYKERTFQRLVTIIGYEVYGVTGEFNTIVLEFKDGNLTCIHPAYLKEMQSPSFEKANVTEIEKDKDKTAPTSTQDKKTTSTAKEQNEESEQKLTVEKKLEKKTEKKVKTAKLELPAEKVHFTAAVKQFALSWNNFNEENDEVVVLENVVIQQENPLEIGLAWCSHSKTLKKFELAPGDNLEFDGKIVKKKLPKGKDAEEEFIVDVPVPYKINNPSKIQKR</sequence>
<dbReference type="Proteomes" id="UP001357223">
    <property type="component" value="Chromosome"/>
</dbReference>